<keyword evidence="10" id="KW-1185">Reference proteome</keyword>
<feature type="domain" description="Expansin-like CBD" evidence="9">
    <location>
        <begin position="177"/>
        <end position="256"/>
    </location>
</feature>
<keyword evidence="4 7" id="KW-0732">Signal</keyword>
<comment type="subcellular location">
    <subcellularLocation>
        <location evidence="7">Secreted</location>
        <location evidence="7">Cell wall</location>
    </subcellularLocation>
    <subcellularLocation>
        <location evidence="7">Membrane</location>
        <topology evidence="7">Peripheral membrane protein</topology>
    </subcellularLocation>
</comment>
<keyword evidence="5" id="KW-0472">Membrane</keyword>
<dbReference type="InterPro" id="IPR009009">
    <property type="entry name" value="RlpA-like_DPBB"/>
</dbReference>
<evidence type="ECO:0000256" key="5">
    <source>
        <dbReference type="ARBA" id="ARBA00023136"/>
    </source>
</evidence>
<evidence type="ECO:0000313" key="11">
    <source>
        <dbReference type="RefSeq" id="XP_022773752.1"/>
    </source>
</evidence>
<dbReference type="PANTHER" id="PTHR31867">
    <property type="entry name" value="EXPANSIN-A15"/>
    <property type="match status" value="1"/>
</dbReference>
<dbReference type="CDD" id="cd22274">
    <property type="entry name" value="DPBB_EXPA_N"/>
    <property type="match status" value="1"/>
</dbReference>
<feature type="signal peptide" evidence="7">
    <location>
        <begin position="1"/>
        <end position="22"/>
    </location>
</feature>
<keyword evidence="3 7" id="KW-0964">Secreted</keyword>
<sequence>MASLKSFFSFLIFMVYLAAAMGKRQIHFGSQNIDATWYDAHATFYGDMEGKETMEGACGYGDLFKQGYGLETTALSTALFNNGLTCGACFEIKCVNNPQWCYPNAGTIIVTATNFCPPNYSKPDGNWCNPPLKHFDLSMPMFTKLAQYKAGIIPVMYRRVLCSKKGGVQFQVKGNPSWTQVLMYNVGGAGDIKDVKIKGSGTGWIQMSRNWGVNWQTGTKLTGQSLSLQVTTSDGKMVEFDNVAPANWQFGQIFDGKKNF</sequence>
<dbReference type="GO" id="GO:0009664">
    <property type="term" value="P:plant-type cell wall organization"/>
    <property type="evidence" value="ECO:0007669"/>
    <property type="project" value="InterPro"/>
</dbReference>
<dbReference type="OrthoDB" id="5823761at2759"/>
<evidence type="ECO:0000256" key="4">
    <source>
        <dbReference type="ARBA" id="ARBA00022729"/>
    </source>
</evidence>
<dbReference type="InterPro" id="IPR007117">
    <property type="entry name" value="Expansin_CBD"/>
</dbReference>
<dbReference type="GeneID" id="111316000"/>
<dbReference type="InterPro" id="IPR002963">
    <property type="entry name" value="Expansin"/>
</dbReference>
<keyword evidence="6 7" id="KW-0961">Cell wall biogenesis/degradation</keyword>
<dbReference type="PRINTS" id="PR01226">
    <property type="entry name" value="EXPANSIN"/>
</dbReference>
<evidence type="ECO:0000256" key="2">
    <source>
        <dbReference type="ARBA" id="ARBA00022512"/>
    </source>
</evidence>
<dbReference type="SUPFAM" id="SSF50685">
    <property type="entry name" value="Barwin-like endoglucanases"/>
    <property type="match status" value="1"/>
</dbReference>
<evidence type="ECO:0000259" key="8">
    <source>
        <dbReference type="PROSITE" id="PS50842"/>
    </source>
</evidence>
<dbReference type="InterPro" id="IPR036749">
    <property type="entry name" value="Expansin_CBD_sf"/>
</dbReference>
<dbReference type="Proteomes" id="UP000515121">
    <property type="component" value="Unplaced"/>
</dbReference>
<dbReference type="Pfam" id="PF03330">
    <property type="entry name" value="DPBB_1"/>
    <property type="match status" value="1"/>
</dbReference>
<dbReference type="InterPro" id="IPR007112">
    <property type="entry name" value="Expansin/allergen_DPBB_dom"/>
</dbReference>
<dbReference type="Gene3D" id="2.60.40.760">
    <property type="entry name" value="Expansin, cellulose-binding-like domain"/>
    <property type="match status" value="1"/>
</dbReference>
<dbReference type="GO" id="GO:0009653">
    <property type="term" value="P:anatomical structure morphogenesis"/>
    <property type="evidence" value="ECO:0007669"/>
    <property type="project" value="UniProtKB-ARBA"/>
</dbReference>
<dbReference type="SUPFAM" id="SSF49590">
    <property type="entry name" value="PHL pollen allergen"/>
    <property type="match status" value="1"/>
</dbReference>
<name>A0A6P6B977_DURZI</name>
<comment type="similarity">
    <text evidence="1 7">Belongs to the expansin family. Expansin A subfamily.</text>
</comment>
<dbReference type="Gene3D" id="2.40.40.10">
    <property type="entry name" value="RlpA-like domain"/>
    <property type="match status" value="1"/>
</dbReference>
<gene>
    <name evidence="11" type="primary">LOC111316000</name>
</gene>
<reference evidence="11" key="1">
    <citation type="submission" date="2025-08" db="UniProtKB">
        <authorList>
            <consortium name="RefSeq"/>
        </authorList>
    </citation>
    <scope>IDENTIFICATION</scope>
    <source>
        <tissue evidence="11">Fruit stalk</tissue>
    </source>
</reference>
<organism evidence="10 11">
    <name type="scientific">Durio zibethinus</name>
    <name type="common">Durian</name>
    <dbReference type="NCBI Taxonomy" id="66656"/>
    <lineage>
        <taxon>Eukaryota</taxon>
        <taxon>Viridiplantae</taxon>
        <taxon>Streptophyta</taxon>
        <taxon>Embryophyta</taxon>
        <taxon>Tracheophyta</taxon>
        <taxon>Spermatophyta</taxon>
        <taxon>Magnoliopsida</taxon>
        <taxon>eudicotyledons</taxon>
        <taxon>Gunneridae</taxon>
        <taxon>Pentapetalae</taxon>
        <taxon>rosids</taxon>
        <taxon>malvids</taxon>
        <taxon>Malvales</taxon>
        <taxon>Malvaceae</taxon>
        <taxon>Helicteroideae</taxon>
        <taxon>Durio</taxon>
    </lineage>
</organism>
<evidence type="ECO:0000256" key="6">
    <source>
        <dbReference type="ARBA" id="ARBA00023316"/>
    </source>
</evidence>
<dbReference type="PROSITE" id="PS50842">
    <property type="entry name" value="EXPANSIN_EG45"/>
    <property type="match status" value="1"/>
</dbReference>
<feature type="domain" description="Expansin-like EG45" evidence="8">
    <location>
        <begin position="55"/>
        <end position="167"/>
    </location>
</feature>
<comment type="function">
    <text evidence="7">Causes loosening and extension of plant cell walls by disrupting non-covalent bonding between cellulose microfibrils and matrix glucans. No enzymatic activity has been found.</text>
</comment>
<evidence type="ECO:0000256" key="7">
    <source>
        <dbReference type="RuleBase" id="RU365023"/>
    </source>
</evidence>
<dbReference type="PROSITE" id="PS50843">
    <property type="entry name" value="EXPANSIN_CBD"/>
    <property type="match status" value="1"/>
</dbReference>
<evidence type="ECO:0000313" key="10">
    <source>
        <dbReference type="Proteomes" id="UP000515121"/>
    </source>
</evidence>
<dbReference type="InterPro" id="IPR007118">
    <property type="entry name" value="Expan_Lol_pI"/>
</dbReference>
<dbReference type="KEGG" id="dzi:111316000"/>
<evidence type="ECO:0000256" key="1">
    <source>
        <dbReference type="ARBA" id="ARBA00005392"/>
    </source>
</evidence>
<dbReference type="PRINTS" id="PR01225">
    <property type="entry name" value="EXPANSNFAMLY"/>
</dbReference>
<accession>A0A6P6B977</accession>
<evidence type="ECO:0000256" key="3">
    <source>
        <dbReference type="ARBA" id="ARBA00022525"/>
    </source>
</evidence>
<keyword evidence="2 7" id="KW-0134">Cell wall</keyword>
<proteinExistence type="inferred from homology"/>
<feature type="chain" id="PRO_5028502918" description="Expansin" evidence="7">
    <location>
        <begin position="23"/>
        <end position="260"/>
    </location>
</feature>
<dbReference type="GO" id="GO:0005576">
    <property type="term" value="C:extracellular region"/>
    <property type="evidence" value="ECO:0007669"/>
    <property type="project" value="InterPro"/>
</dbReference>
<dbReference type="SMART" id="SM00837">
    <property type="entry name" value="DPBB_1"/>
    <property type="match status" value="1"/>
</dbReference>
<dbReference type="RefSeq" id="XP_022773752.1">
    <property type="nucleotide sequence ID" value="XM_022918017.1"/>
</dbReference>
<dbReference type="InterPro" id="IPR036908">
    <property type="entry name" value="RlpA-like_sf"/>
</dbReference>
<dbReference type="AlphaFoldDB" id="A0A6P6B977"/>
<dbReference type="Pfam" id="PF01357">
    <property type="entry name" value="Expansin_C"/>
    <property type="match status" value="1"/>
</dbReference>
<dbReference type="GO" id="GO:0016020">
    <property type="term" value="C:membrane"/>
    <property type="evidence" value="ECO:0007669"/>
    <property type="project" value="UniProtKB-SubCell"/>
</dbReference>
<protein>
    <recommendedName>
        <fullName evidence="7">Expansin</fullName>
    </recommendedName>
</protein>
<evidence type="ECO:0000259" key="9">
    <source>
        <dbReference type="PROSITE" id="PS50843"/>
    </source>
</evidence>